<protein>
    <submittedName>
        <fullName evidence="2">Uncharacterized protein</fullName>
    </submittedName>
</protein>
<evidence type="ECO:0000313" key="2">
    <source>
        <dbReference type="EMBL" id="KAG7058078.1"/>
    </source>
</evidence>
<gene>
    <name evidence="2" type="ORF">JMJ77_005456</name>
</gene>
<evidence type="ECO:0000313" key="3">
    <source>
        <dbReference type="Proteomes" id="UP000699042"/>
    </source>
</evidence>
<feature type="region of interest" description="Disordered" evidence="1">
    <location>
        <begin position="1"/>
        <end position="30"/>
    </location>
</feature>
<dbReference type="EMBL" id="JAESDN010000001">
    <property type="protein sequence ID" value="KAG7058078.1"/>
    <property type="molecule type" value="Genomic_DNA"/>
</dbReference>
<name>A0A9P7RJ25_9PEZI</name>
<dbReference type="Proteomes" id="UP000699042">
    <property type="component" value="Unassembled WGS sequence"/>
</dbReference>
<sequence length="91" mass="10060">MHLRKWPSKTGKSKSEASITAPIGHRRVSPSRRTWSGLSRLSIPFGFFSHSSAKGGFESLCVNLAGPLSNIPNGGLSFSFLAFHWLRILYQ</sequence>
<keyword evidence="3" id="KW-1185">Reference proteome</keyword>
<evidence type="ECO:0000256" key="1">
    <source>
        <dbReference type="SAM" id="MobiDB-lite"/>
    </source>
</evidence>
<accession>A0A9P7RJ25</accession>
<organism evidence="2 3">
    <name type="scientific">Colletotrichum scovillei</name>
    <dbReference type="NCBI Taxonomy" id="1209932"/>
    <lineage>
        <taxon>Eukaryota</taxon>
        <taxon>Fungi</taxon>
        <taxon>Dikarya</taxon>
        <taxon>Ascomycota</taxon>
        <taxon>Pezizomycotina</taxon>
        <taxon>Sordariomycetes</taxon>
        <taxon>Hypocreomycetidae</taxon>
        <taxon>Glomerellales</taxon>
        <taxon>Glomerellaceae</taxon>
        <taxon>Colletotrichum</taxon>
        <taxon>Colletotrichum acutatum species complex</taxon>
    </lineage>
</organism>
<dbReference type="AlphaFoldDB" id="A0A9P7RJ25"/>
<proteinExistence type="predicted"/>
<comment type="caution">
    <text evidence="2">The sequence shown here is derived from an EMBL/GenBank/DDBJ whole genome shotgun (WGS) entry which is preliminary data.</text>
</comment>
<reference evidence="2" key="1">
    <citation type="submission" date="2021-05" db="EMBL/GenBank/DDBJ databases">
        <title>Comparative genomics of three Colletotrichum scovillei strains and genetic complementation revealed genes involved fungal growth and virulence on chili pepper.</title>
        <authorList>
            <person name="Hsieh D.-K."/>
            <person name="Chuang S.-C."/>
            <person name="Chen C.-Y."/>
            <person name="Chao Y.-T."/>
            <person name="Lu M.-Y.J."/>
            <person name="Lee M.-H."/>
            <person name="Shih M.-C."/>
        </authorList>
    </citation>
    <scope>NUCLEOTIDE SEQUENCE</scope>
    <source>
        <strain evidence="2">Coll-153</strain>
    </source>
</reference>